<evidence type="ECO:0000256" key="4">
    <source>
        <dbReference type="ARBA" id="ARBA00022827"/>
    </source>
</evidence>
<evidence type="ECO:0000313" key="8">
    <source>
        <dbReference type="Proteomes" id="UP000590647"/>
    </source>
</evidence>
<proteinExistence type="inferred from homology"/>
<dbReference type="Proteomes" id="UP000590647">
    <property type="component" value="Unassembled WGS sequence"/>
</dbReference>
<dbReference type="SUPFAM" id="SSF51905">
    <property type="entry name" value="FAD/NAD(P)-binding domain"/>
    <property type="match status" value="1"/>
</dbReference>
<evidence type="ECO:0000256" key="5">
    <source>
        <dbReference type="ARBA" id="ARBA00023002"/>
    </source>
</evidence>
<evidence type="ECO:0000256" key="6">
    <source>
        <dbReference type="SAM" id="MobiDB-lite"/>
    </source>
</evidence>
<name>A0A7W9LSU9_9ACTN</name>
<evidence type="ECO:0000256" key="3">
    <source>
        <dbReference type="ARBA" id="ARBA00022630"/>
    </source>
</evidence>
<comment type="caution">
    <text evidence="7">The sequence shown here is derived from an EMBL/GenBank/DDBJ whole genome shotgun (WGS) entry which is preliminary data.</text>
</comment>
<dbReference type="InterPro" id="IPR052542">
    <property type="entry name" value="Cholesterol_Oxidase"/>
</dbReference>
<reference evidence="7 8" key="1">
    <citation type="submission" date="2020-08" db="EMBL/GenBank/DDBJ databases">
        <title>Sequencing the genomes of 1000 actinobacteria strains.</title>
        <authorList>
            <person name="Klenk H.-P."/>
        </authorList>
    </citation>
    <scope>NUCLEOTIDE SEQUENCE [LARGE SCALE GENOMIC DNA]</scope>
    <source>
        <strain evidence="7 8">DSM 40084</strain>
    </source>
</reference>
<keyword evidence="3" id="KW-0285">Flavoprotein</keyword>
<keyword evidence="4" id="KW-0274">FAD</keyword>
<evidence type="ECO:0000256" key="1">
    <source>
        <dbReference type="ARBA" id="ARBA00001974"/>
    </source>
</evidence>
<keyword evidence="8" id="KW-1185">Reference proteome</keyword>
<comment type="cofactor">
    <cofactor evidence="1">
        <name>FAD</name>
        <dbReference type="ChEBI" id="CHEBI:57692"/>
    </cofactor>
</comment>
<organism evidence="7 8">
    <name type="scientific">Streptomyces caelestis</name>
    <dbReference type="NCBI Taxonomy" id="36816"/>
    <lineage>
        <taxon>Bacteria</taxon>
        <taxon>Bacillati</taxon>
        <taxon>Actinomycetota</taxon>
        <taxon>Actinomycetes</taxon>
        <taxon>Kitasatosporales</taxon>
        <taxon>Streptomycetaceae</taxon>
        <taxon>Streptomyces</taxon>
    </lineage>
</organism>
<evidence type="ECO:0008006" key="9">
    <source>
        <dbReference type="Google" id="ProtNLM"/>
    </source>
</evidence>
<keyword evidence="5" id="KW-0560">Oxidoreductase</keyword>
<dbReference type="GO" id="GO:0016491">
    <property type="term" value="F:oxidoreductase activity"/>
    <property type="evidence" value="ECO:0007669"/>
    <property type="project" value="UniProtKB-KW"/>
</dbReference>
<dbReference type="Pfam" id="PF13450">
    <property type="entry name" value="NAD_binding_8"/>
    <property type="match status" value="1"/>
</dbReference>
<feature type="region of interest" description="Disordered" evidence="6">
    <location>
        <begin position="1"/>
        <end position="20"/>
    </location>
</feature>
<feature type="compositionally biased region" description="Basic residues" evidence="6">
    <location>
        <begin position="171"/>
        <end position="182"/>
    </location>
</feature>
<dbReference type="AlphaFoldDB" id="A0A7W9LSU9"/>
<comment type="similarity">
    <text evidence="2">Belongs to the GMC oxidoreductase family.</text>
</comment>
<evidence type="ECO:0000256" key="2">
    <source>
        <dbReference type="ARBA" id="ARBA00010790"/>
    </source>
</evidence>
<gene>
    <name evidence="7" type="ORF">HDA41_002601</name>
</gene>
<feature type="region of interest" description="Disordered" evidence="6">
    <location>
        <begin position="161"/>
        <end position="190"/>
    </location>
</feature>
<dbReference type="RefSeq" id="WP_230299374.1">
    <property type="nucleotide sequence ID" value="NZ_JACHNE010000001.1"/>
</dbReference>
<dbReference type="Gene3D" id="3.50.50.60">
    <property type="entry name" value="FAD/NAD(P)-binding domain"/>
    <property type="match status" value="1"/>
</dbReference>
<dbReference type="InterPro" id="IPR036188">
    <property type="entry name" value="FAD/NAD-bd_sf"/>
</dbReference>
<dbReference type="PANTHER" id="PTHR47470">
    <property type="entry name" value="CHOLESTEROL OXIDASE"/>
    <property type="match status" value="1"/>
</dbReference>
<dbReference type="EMBL" id="JACHNE010000001">
    <property type="protein sequence ID" value="MBB5794637.1"/>
    <property type="molecule type" value="Genomic_DNA"/>
</dbReference>
<sequence>MTDGPCPTLGQERGHARRERDELARRGIDPLDSRNTPFVDTVVVGSGFGGAVTAYRLAEAGRSVVVVLERGKPYPPGGFPRSRADMARNFWDPSNGLHGLFDIWSFRGLEGIVSSGLGGGSLIYANVPLRKDERWFVHESPLPGGGYENWPVGNAPSLVSAGPCRPTAGRSRTHRTHTRLSRAVRAEPGR</sequence>
<protein>
    <recommendedName>
        <fullName evidence="9">FAD dependent oxidoreductase domain-containing protein</fullName>
    </recommendedName>
</protein>
<accession>A0A7W9LSU9</accession>
<evidence type="ECO:0000313" key="7">
    <source>
        <dbReference type="EMBL" id="MBB5794637.1"/>
    </source>
</evidence>
<dbReference type="PANTHER" id="PTHR47470:SF1">
    <property type="entry name" value="FAD-DEPENDENT OXIDOREDUCTASE 2 FAD BINDING DOMAIN-CONTAINING PROTEIN"/>
    <property type="match status" value="1"/>
</dbReference>